<dbReference type="InterPro" id="IPR050523">
    <property type="entry name" value="AKR_Detox_Biosynth"/>
</dbReference>
<dbReference type="AlphaFoldDB" id="A0A382B9Z9"/>
<organism evidence="3">
    <name type="scientific">marine metagenome</name>
    <dbReference type="NCBI Taxonomy" id="408172"/>
    <lineage>
        <taxon>unclassified sequences</taxon>
        <taxon>metagenomes</taxon>
        <taxon>ecological metagenomes</taxon>
    </lineage>
</organism>
<dbReference type="SUPFAM" id="SSF51430">
    <property type="entry name" value="NAD(P)-linked oxidoreductase"/>
    <property type="match status" value="1"/>
</dbReference>
<dbReference type="Pfam" id="PF00248">
    <property type="entry name" value="Aldo_ket_red"/>
    <property type="match status" value="1"/>
</dbReference>
<dbReference type="PANTHER" id="PTHR43364:SF4">
    <property type="entry name" value="NAD(P)-LINKED OXIDOREDUCTASE SUPERFAMILY PROTEIN"/>
    <property type="match status" value="1"/>
</dbReference>
<dbReference type="EMBL" id="UINC01028819">
    <property type="protein sequence ID" value="SVB10489.1"/>
    <property type="molecule type" value="Genomic_DNA"/>
</dbReference>
<gene>
    <name evidence="3" type="ORF">METZ01_LOCUS163343</name>
</gene>
<feature type="domain" description="NADP-dependent oxidoreductase" evidence="2">
    <location>
        <begin position="18"/>
        <end position="294"/>
    </location>
</feature>
<dbReference type="InterPro" id="IPR023210">
    <property type="entry name" value="NADP_OxRdtase_dom"/>
</dbReference>
<reference evidence="3" key="1">
    <citation type="submission" date="2018-05" db="EMBL/GenBank/DDBJ databases">
        <authorList>
            <person name="Lanie J.A."/>
            <person name="Ng W.-L."/>
            <person name="Kazmierczak K.M."/>
            <person name="Andrzejewski T.M."/>
            <person name="Davidsen T.M."/>
            <person name="Wayne K.J."/>
            <person name="Tettelin H."/>
            <person name="Glass J.I."/>
            <person name="Rusch D."/>
            <person name="Podicherti R."/>
            <person name="Tsui H.-C.T."/>
            <person name="Winkler M.E."/>
        </authorList>
    </citation>
    <scope>NUCLEOTIDE SEQUENCE</scope>
</reference>
<protein>
    <recommendedName>
        <fullName evidence="2">NADP-dependent oxidoreductase domain-containing protein</fullName>
    </recommendedName>
</protein>
<feature type="non-terminal residue" evidence="3">
    <location>
        <position position="1"/>
    </location>
</feature>
<dbReference type="GO" id="GO:0016491">
    <property type="term" value="F:oxidoreductase activity"/>
    <property type="evidence" value="ECO:0007669"/>
    <property type="project" value="UniProtKB-KW"/>
</dbReference>
<accession>A0A382B9Z9</accession>
<keyword evidence="1" id="KW-0560">Oxidoreductase</keyword>
<sequence length="306" mass="32959">VIQGATPLFGATLVPEPRRLLDEVYQSGVDAFDSGLVYADEGGTCDGRLGAWVADRGLREAVTLIGKGCHPGPPDWTASRVRPEAVATDVAVTLDRMGIERLDLWLFHRDDPSVPITELVDAAQDQVASGTIDAWGVSNWSTARLRQALDAANVSPPIVTSSQFSLVDQLAEPWPGVTTLTGFERAAERASLIETGITVMAWSPLAGGFLTTSHQPGSKTDPETTRCYDSLDNRRRRDNSQELAALRGCSLEQVAIAYVANSPMRAHAVCAARSGPEATANIEAATMELTTEERRWLEQGDRHHGA</sequence>
<evidence type="ECO:0000256" key="1">
    <source>
        <dbReference type="ARBA" id="ARBA00023002"/>
    </source>
</evidence>
<evidence type="ECO:0000259" key="2">
    <source>
        <dbReference type="Pfam" id="PF00248"/>
    </source>
</evidence>
<evidence type="ECO:0000313" key="3">
    <source>
        <dbReference type="EMBL" id="SVB10489.1"/>
    </source>
</evidence>
<proteinExistence type="predicted"/>
<name>A0A382B9Z9_9ZZZZ</name>
<dbReference type="PANTHER" id="PTHR43364">
    <property type="entry name" value="NADH-SPECIFIC METHYLGLYOXAL REDUCTASE-RELATED"/>
    <property type="match status" value="1"/>
</dbReference>
<dbReference type="GO" id="GO:0005829">
    <property type="term" value="C:cytosol"/>
    <property type="evidence" value="ECO:0007669"/>
    <property type="project" value="TreeGrafter"/>
</dbReference>
<dbReference type="Gene3D" id="3.20.20.100">
    <property type="entry name" value="NADP-dependent oxidoreductase domain"/>
    <property type="match status" value="1"/>
</dbReference>
<dbReference type="InterPro" id="IPR036812">
    <property type="entry name" value="NAD(P)_OxRdtase_dom_sf"/>
</dbReference>